<keyword evidence="1" id="KW-0175">Coiled coil</keyword>
<proteinExistence type="predicted"/>
<feature type="coiled-coil region" evidence="1">
    <location>
        <begin position="7"/>
        <end position="45"/>
    </location>
</feature>
<evidence type="ECO:0000313" key="3">
    <source>
        <dbReference type="Proteomes" id="UP000241769"/>
    </source>
</evidence>
<organism evidence="2 3">
    <name type="scientific">Planoprotostelium fungivorum</name>
    <dbReference type="NCBI Taxonomy" id="1890364"/>
    <lineage>
        <taxon>Eukaryota</taxon>
        <taxon>Amoebozoa</taxon>
        <taxon>Evosea</taxon>
        <taxon>Variosea</taxon>
        <taxon>Cavosteliida</taxon>
        <taxon>Cavosteliaceae</taxon>
        <taxon>Planoprotostelium</taxon>
    </lineage>
</organism>
<keyword evidence="3" id="KW-1185">Reference proteome</keyword>
<sequence>MNYSRFIKEHKKIEAEKKDELKALKIRLEKMKEDKERLLRRESEDAGADK</sequence>
<gene>
    <name evidence="2" type="ORF">PROFUN_14995</name>
</gene>
<evidence type="ECO:0000256" key="1">
    <source>
        <dbReference type="SAM" id="Coils"/>
    </source>
</evidence>
<comment type="caution">
    <text evidence="2">The sequence shown here is derived from an EMBL/GenBank/DDBJ whole genome shotgun (WGS) entry which is preliminary data.</text>
</comment>
<dbReference type="AlphaFoldDB" id="A0A2P6MY55"/>
<accession>A0A2P6MY55</accession>
<reference evidence="2 3" key="1">
    <citation type="journal article" date="2018" name="Genome Biol. Evol.">
        <title>Multiple Roots of Fruiting Body Formation in Amoebozoa.</title>
        <authorList>
            <person name="Hillmann F."/>
            <person name="Forbes G."/>
            <person name="Novohradska S."/>
            <person name="Ferling I."/>
            <person name="Riege K."/>
            <person name="Groth M."/>
            <person name="Westermann M."/>
            <person name="Marz M."/>
            <person name="Spaller T."/>
            <person name="Winckler T."/>
            <person name="Schaap P."/>
            <person name="Glockner G."/>
        </authorList>
    </citation>
    <scope>NUCLEOTIDE SEQUENCE [LARGE SCALE GENOMIC DNA]</scope>
    <source>
        <strain evidence="2 3">Jena</strain>
    </source>
</reference>
<name>A0A2P6MY55_9EUKA</name>
<dbReference type="Proteomes" id="UP000241769">
    <property type="component" value="Unassembled WGS sequence"/>
</dbReference>
<protein>
    <submittedName>
        <fullName evidence="2">Uncharacterized protein</fullName>
    </submittedName>
</protein>
<dbReference type="EMBL" id="MDYQ01000312">
    <property type="protein sequence ID" value="PRP76618.1"/>
    <property type="molecule type" value="Genomic_DNA"/>
</dbReference>
<dbReference type="InParanoid" id="A0A2P6MY55"/>
<evidence type="ECO:0000313" key="2">
    <source>
        <dbReference type="EMBL" id="PRP76618.1"/>
    </source>
</evidence>